<reference evidence="7 8" key="1">
    <citation type="submission" date="2016-10" db="EMBL/GenBank/DDBJ databases">
        <authorList>
            <person name="Varghese N."/>
            <person name="Submissions S."/>
        </authorList>
    </citation>
    <scope>NUCLEOTIDE SEQUENCE [LARGE SCALE GENOMIC DNA]</scope>
    <source>
        <strain evidence="7 8">CGMCC 1.3527</strain>
    </source>
</reference>
<dbReference type="InterPro" id="IPR044068">
    <property type="entry name" value="CB"/>
</dbReference>
<evidence type="ECO:0000256" key="2">
    <source>
        <dbReference type="ARBA" id="ARBA00023125"/>
    </source>
</evidence>
<evidence type="ECO:0000256" key="4">
    <source>
        <dbReference type="PROSITE-ProRule" id="PRU01248"/>
    </source>
</evidence>
<dbReference type="Gene3D" id="1.10.443.10">
    <property type="entry name" value="Intergrase catalytic core"/>
    <property type="match status" value="1"/>
</dbReference>
<dbReference type="InterPro" id="IPR013762">
    <property type="entry name" value="Integrase-like_cat_sf"/>
</dbReference>
<dbReference type="Pfam" id="PF02899">
    <property type="entry name" value="Phage_int_SAM_1"/>
    <property type="match status" value="1"/>
</dbReference>
<keyword evidence="3" id="KW-0233">DNA recombination</keyword>
<evidence type="ECO:0000256" key="3">
    <source>
        <dbReference type="ARBA" id="ARBA00023172"/>
    </source>
</evidence>
<evidence type="ECO:0000259" key="6">
    <source>
        <dbReference type="PROSITE" id="PS51900"/>
    </source>
</evidence>
<dbReference type="InterPro" id="IPR004107">
    <property type="entry name" value="Integrase_SAM-like_N"/>
</dbReference>
<dbReference type="GO" id="GO:0003677">
    <property type="term" value="F:DNA binding"/>
    <property type="evidence" value="ECO:0007669"/>
    <property type="project" value="UniProtKB-UniRule"/>
</dbReference>
<keyword evidence="8" id="KW-1185">Reference proteome</keyword>
<dbReference type="SUPFAM" id="SSF56349">
    <property type="entry name" value="DNA breaking-rejoining enzymes"/>
    <property type="match status" value="1"/>
</dbReference>
<name>A0A1G7RQI1_9EURY</name>
<feature type="domain" description="Core-binding (CB)" evidence="6">
    <location>
        <begin position="1"/>
        <end position="76"/>
    </location>
</feature>
<accession>A0A1G7RQI1</accession>
<dbReference type="PANTHER" id="PTHR30349:SF41">
    <property type="entry name" value="INTEGRASE_RECOMBINASE PROTEIN MJ0367-RELATED"/>
    <property type="match status" value="1"/>
</dbReference>
<dbReference type="Proteomes" id="UP000324020">
    <property type="component" value="Unassembled WGS sequence"/>
</dbReference>
<dbReference type="InterPro" id="IPR002104">
    <property type="entry name" value="Integrase_catalytic"/>
</dbReference>
<keyword evidence="2 4" id="KW-0238">DNA-binding</keyword>
<dbReference type="Pfam" id="PF00589">
    <property type="entry name" value="Phage_integrase"/>
    <property type="match status" value="1"/>
</dbReference>
<evidence type="ECO:0000313" key="8">
    <source>
        <dbReference type="Proteomes" id="UP000324020"/>
    </source>
</evidence>
<dbReference type="InterPro" id="IPR010998">
    <property type="entry name" value="Integrase_recombinase_N"/>
</dbReference>
<dbReference type="EMBL" id="FNBO01000016">
    <property type="protein sequence ID" value="SDG12965.1"/>
    <property type="molecule type" value="Genomic_DNA"/>
</dbReference>
<evidence type="ECO:0000256" key="1">
    <source>
        <dbReference type="ARBA" id="ARBA00022908"/>
    </source>
</evidence>
<evidence type="ECO:0000259" key="5">
    <source>
        <dbReference type="PROSITE" id="PS51898"/>
    </source>
</evidence>
<dbReference type="PROSITE" id="PS51900">
    <property type="entry name" value="CB"/>
    <property type="match status" value="1"/>
</dbReference>
<proteinExistence type="predicted"/>
<dbReference type="Gene3D" id="1.10.150.130">
    <property type="match status" value="1"/>
</dbReference>
<dbReference type="InterPro" id="IPR011010">
    <property type="entry name" value="DNA_brk_join_enz"/>
</dbReference>
<organism evidence="7 8">
    <name type="scientific">Halorubrum xinjiangense</name>
    <dbReference type="NCBI Taxonomy" id="261291"/>
    <lineage>
        <taxon>Archaea</taxon>
        <taxon>Methanobacteriati</taxon>
        <taxon>Methanobacteriota</taxon>
        <taxon>Stenosarchaea group</taxon>
        <taxon>Halobacteria</taxon>
        <taxon>Halobacteriales</taxon>
        <taxon>Haloferacaceae</taxon>
        <taxon>Halorubrum</taxon>
    </lineage>
</organism>
<dbReference type="GO" id="GO:0015074">
    <property type="term" value="P:DNA integration"/>
    <property type="evidence" value="ECO:0007669"/>
    <property type="project" value="UniProtKB-KW"/>
</dbReference>
<dbReference type="InterPro" id="IPR050090">
    <property type="entry name" value="Tyrosine_recombinase_XerCD"/>
</dbReference>
<dbReference type="AlphaFoldDB" id="A0A1G7RQI1"/>
<feature type="domain" description="Tyr recombinase" evidence="5">
    <location>
        <begin position="100"/>
        <end position="312"/>
    </location>
</feature>
<protein>
    <submittedName>
        <fullName evidence="7">Phage integrase, N-terminal SAM-like domain</fullName>
    </submittedName>
</protein>
<gene>
    <name evidence="7" type="ORF">SAMN04488067_11651</name>
</gene>
<dbReference type="CDD" id="cd00397">
    <property type="entry name" value="DNA_BRE_C"/>
    <property type="match status" value="1"/>
</dbReference>
<dbReference type="PANTHER" id="PTHR30349">
    <property type="entry name" value="PHAGE INTEGRASE-RELATED"/>
    <property type="match status" value="1"/>
</dbReference>
<keyword evidence="1" id="KW-0229">DNA integration</keyword>
<sequence length="323" mass="37510">MYLESRSEKLSDHTIQNHKYRLQKFLRFCDENEITNLNDLSGRDLLRLFNQQKGTVKSVTLKNHLATLRVALDFWSTIDAVESGLREAVPAPSVGDGEDVSEEFITVEEANDVLSFLEKFRYASRDHAIFLLLWETGMRAGALYSLDLGDYDSEVPKIRIRHRDGTPLKNQNRGERDVSLRPEVAKVLDDYIDKGREETTEDGRHPLFTSRFGRLSRSSIRETIYRVTRPCHWGPCPHDRDEQDCDALEGQKQASKCPSSYSPHPIRKGAITRDLNEGYPSEIVSDRMDMTTEVLDKHYDKRTEHERMEVRRRIIREVKNERN</sequence>
<dbReference type="PROSITE" id="PS51898">
    <property type="entry name" value="TYR_RECOMBINASE"/>
    <property type="match status" value="1"/>
</dbReference>
<evidence type="ECO:0000313" key="7">
    <source>
        <dbReference type="EMBL" id="SDG12965.1"/>
    </source>
</evidence>
<dbReference type="GO" id="GO:0006310">
    <property type="term" value="P:DNA recombination"/>
    <property type="evidence" value="ECO:0007669"/>
    <property type="project" value="UniProtKB-KW"/>
</dbReference>